<dbReference type="Proteomes" id="UP001295423">
    <property type="component" value="Unassembled WGS sequence"/>
</dbReference>
<keyword evidence="1" id="KW-0175">Coiled coil</keyword>
<dbReference type="Pfam" id="PF05670">
    <property type="entry name" value="NFACT-R_1"/>
    <property type="match status" value="1"/>
</dbReference>
<dbReference type="PANTHER" id="PTHR15239:SF6">
    <property type="entry name" value="RIBOSOME QUALITY CONTROL COMPLEX SUBUNIT NEMF"/>
    <property type="match status" value="1"/>
</dbReference>
<comment type="caution">
    <text evidence="3">The sequence shown here is derived from an EMBL/GenBank/DDBJ whole genome shotgun (WGS) entry which is preliminary data.</text>
</comment>
<dbReference type="GO" id="GO:0000049">
    <property type="term" value="F:tRNA binding"/>
    <property type="evidence" value="ECO:0007669"/>
    <property type="project" value="TreeGrafter"/>
</dbReference>
<reference evidence="3" key="1">
    <citation type="submission" date="2023-08" db="EMBL/GenBank/DDBJ databases">
        <authorList>
            <person name="Audoor S."/>
            <person name="Bilcke G."/>
        </authorList>
    </citation>
    <scope>NUCLEOTIDE SEQUENCE</scope>
</reference>
<feature type="domain" description="NFACT RNA-binding" evidence="2">
    <location>
        <begin position="208"/>
        <end position="299"/>
    </location>
</feature>
<evidence type="ECO:0000259" key="2">
    <source>
        <dbReference type="Pfam" id="PF05670"/>
    </source>
</evidence>
<feature type="coiled-coil region" evidence="1">
    <location>
        <begin position="96"/>
        <end position="150"/>
    </location>
</feature>
<dbReference type="GO" id="GO:0043023">
    <property type="term" value="F:ribosomal large subunit binding"/>
    <property type="evidence" value="ECO:0007669"/>
    <property type="project" value="TreeGrafter"/>
</dbReference>
<dbReference type="InterPro" id="IPR008532">
    <property type="entry name" value="NFACT_RNA-bd"/>
</dbReference>
<proteinExistence type="predicted"/>
<gene>
    <name evidence="3" type="ORF">CYCCA115_LOCUS12124</name>
</gene>
<keyword evidence="4" id="KW-1185">Reference proteome</keyword>
<dbReference type="GO" id="GO:0072344">
    <property type="term" value="P:rescue of stalled ribosome"/>
    <property type="evidence" value="ECO:0007669"/>
    <property type="project" value="TreeGrafter"/>
</dbReference>
<dbReference type="PANTHER" id="PTHR15239">
    <property type="entry name" value="NUCLEAR EXPORT MEDIATOR FACTOR NEMF"/>
    <property type="match status" value="1"/>
</dbReference>
<dbReference type="EMBL" id="CAKOGP040001758">
    <property type="protein sequence ID" value="CAJ1949494.1"/>
    <property type="molecule type" value="Genomic_DNA"/>
</dbReference>
<name>A0AAD2JGZ9_9STRA</name>
<dbReference type="GO" id="GO:1990116">
    <property type="term" value="P:ribosome-associated ubiquitin-dependent protein catabolic process"/>
    <property type="evidence" value="ECO:0007669"/>
    <property type="project" value="TreeGrafter"/>
</dbReference>
<dbReference type="AlphaFoldDB" id="A0AAD2JGZ9"/>
<evidence type="ECO:0000256" key="1">
    <source>
        <dbReference type="SAM" id="Coils"/>
    </source>
</evidence>
<dbReference type="GO" id="GO:1990112">
    <property type="term" value="C:RQC complex"/>
    <property type="evidence" value="ECO:0007669"/>
    <property type="project" value="TreeGrafter"/>
</dbReference>
<evidence type="ECO:0000313" key="4">
    <source>
        <dbReference type="Proteomes" id="UP001295423"/>
    </source>
</evidence>
<dbReference type="InterPro" id="IPR051608">
    <property type="entry name" value="RQC_Subunit_NEMF"/>
</dbReference>
<protein>
    <recommendedName>
        <fullName evidence="2">NFACT RNA-binding domain-containing protein</fullName>
    </recommendedName>
</protein>
<organism evidence="3 4">
    <name type="scientific">Cylindrotheca closterium</name>
    <dbReference type="NCBI Taxonomy" id="2856"/>
    <lineage>
        <taxon>Eukaryota</taxon>
        <taxon>Sar</taxon>
        <taxon>Stramenopiles</taxon>
        <taxon>Ochrophyta</taxon>
        <taxon>Bacillariophyta</taxon>
        <taxon>Bacillariophyceae</taxon>
        <taxon>Bacillariophycidae</taxon>
        <taxon>Bacillariales</taxon>
        <taxon>Bacillariaceae</taxon>
        <taxon>Cylindrotheca</taxon>
    </lineage>
</organism>
<sequence>MLGSLAIVVRSASAFSTIARNPICRRGRPAFPGRRLQQAMKQQSIYTNQRSFTGIFMSSDDDGDSDSDSKTVESTWNLGGLKKEVSRLTVRCHKKIGKANTRLEKANAEVERLTGDPNVSLEELDKCPNVGEMEQDLDNLRERLTQLNQLEVSIQDIKGKKVVLPEHIAQLAIDLDVRDEGPAPKARPPKKEKGPRVMNSFRLPYRRYYTDNKTEIRVGKQAEDNDELSCSPEHREGANWWMHASGCPGSHVVIRITDQNVDEEVVKDAAALAARQSKCTGNTIKVSMTRARDVKKPPGAKAGLVQLTGSVRTIAVNMKEAQVRLNRLDKTCLVN</sequence>
<accession>A0AAD2JGZ9</accession>
<evidence type="ECO:0000313" key="3">
    <source>
        <dbReference type="EMBL" id="CAJ1949494.1"/>
    </source>
</evidence>